<keyword evidence="2" id="KW-0238">DNA-binding</keyword>
<dbReference type="PROSITE" id="PS50949">
    <property type="entry name" value="HTH_GNTR"/>
    <property type="match status" value="1"/>
</dbReference>
<reference evidence="4 5" key="1">
    <citation type="submission" date="2020-08" db="EMBL/GenBank/DDBJ databases">
        <title>Genome sequence of Rhodobacteraceae bacterium Lw-13e.</title>
        <authorList>
            <person name="Poehlein A."/>
            <person name="Wolter L."/>
            <person name="Daniel R."/>
            <person name="Brinkhoff T."/>
        </authorList>
    </citation>
    <scope>NUCLEOTIDE SEQUENCE [LARGE SCALE GENOMIC DNA]</scope>
    <source>
        <strain evidence="4 5">Lw-13e</strain>
    </source>
</reference>
<dbReference type="EMBL" id="CP060436">
    <property type="protein sequence ID" value="QPM90254.1"/>
    <property type="molecule type" value="Genomic_DNA"/>
</dbReference>
<keyword evidence="1" id="KW-0805">Transcription regulation</keyword>
<dbReference type="GO" id="GO:0003700">
    <property type="term" value="F:DNA-binding transcription factor activity"/>
    <property type="evidence" value="ECO:0007669"/>
    <property type="project" value="InterPro"/>
</dbReference>
<evidence type="ECO:0000313" key="4">
    <source>
        <dbReference type="EMBL" id="QPM90254.1"/>
    </source>
</evidence>
<evidence type="ECO:0000313" key="5">
    <source>
        <dbReference type="Proteomes" id="UP000283786"/>
    </source>
</evidence>
<dbReference type="Pfam" id="PF00392">
    <property type="entry name" value="GntR"/>
    <property type="match status" value="1"/>
</dbReference>
<evidence type="ECO:0000256" key="2">
    <source>
        <dbReference type="ARBA" id="ARBA00023125"/>
    </source>
</evidence>
<dbReference type="InterPro" id="IPR000524">
    <property type="entry name" value="Tscrpt_reg_HTH_GntR"/>
</dbReference>
<dbReference type="SUPFAM" id="SSF46785">
    <property type="entry name" value="Winged helix' DNA-binding domain"/>
    <property type="match status" value="1"/>
</dbReference>
<name>A0A418SHZ9_9RHOB</name>
<protein>
    <submittedName>
        <fullName evidence="4">HTH-type transcriptional repressor GlaR</fullName>
    </submittedName>
</protein>
<proteinExistence type="predicted"/>
<dbReference type="GO" id="GO:0003677">
    <property type="term" value="F:DNA binding"/>
    <property type="evidence" value="ECO:0007669"/>
    <property type="project" value="UniProtKB-KW"/>
</dbReference>
<dbReference type="KEGG" id="palw:PSAL_014890"/>
<dbReference type="Gene3D" id="1.20.120.530">
    <property type="entry name" value="GntR ligand-binding domain-like"/>
    <property type="match status" value="1"/>
</dbReference>
<dbReference type="AlphaFoldDB" id="A0A418SHZ9"/>
<dbReference type="Proteomes" id="UP000283786">
    <property type="component" value="Chromosome"/>
</dbReference>
<dbReference type="RefSeq" id="WP_119838819.1">
    <property type="nucleotide sequence ID" value="NZ_CP060436.1"/>
</dbReference>
<dbReference type="OrthoDB" id="8638122at2"/>
<dbReference type="CDD" id="cd07377">
    <property type="entry name" value="WHTH_GntR"/>
    <property type="match status" value="1"/>
</dbReference>
<keyword evidence="5" id="KW-1185">Reference proteome</keyword>
<dbReference type="SMART" id="SM00345">
    <property type="entry name" value="HTH_GNTR"/>
    <property type="match status" value="1"/>
</dbReference>
<dbReference type="Gene3D" id="1.10.10.10">
    <property type="entry name" value="Winged helix-like DNA-binding domain superfamily/Winged helix DNA-binding domain"/>
    <property type="match status" value="1"/>
</dbReference>
<dbReference type="SMART" id="SM00895">
    <property type="entry name" value="FCD"/>
    <property type="match status" value="1"/>
</dbReference>
<dbReference type="InterPro" id="IPR008920">
    <property type="entry name" value="TF_FadR/GntR_C"/>
</dbReference>
<dbReference type="InterPro" id="IPR036388">
    <property type="entry name" value="WH-like_DNA-bd_sf"/>
</dbReference>
<dbReference type="InterPro" id="IPR036390">
    <property type="entry name" value="WH_DNA-bd_sf"/>
</dbReference>
<dbReference type="PANTHER" id="PTHR43537">
    <property type="entry name" value="TRANSCRIPTIONAL REGULATOR, GNTR FAMILY"/>
    <property type="match status" value="1"/>
</dbReference>
<sequence length="239" mass="26412">MNTSPPATPRNGDRPAARTIAETTYGALKEDVLTGVMLPGQSLLTRELTERYGCGISPLREALARLVAEGLLEAVRHRGVRVPLPTVEDLNDIYRIRIALEREALMLAMAHGDDHWEGQILSAAHRLAHAPLPDSPASGPALRDWEARHRAFHSSLIAAAPAPRLLRLIGQMVDQTERYRALRLTQFTADNIAGFVAEHDALRDAVIARDPAAPEMLAEHFESSRRFVEAYLRDRPSGK</sequence>
<dbReference type="Pfam" id="PF07729">
    <property type="entry name" value="FCD"/>
    <property type="match status" value="1"/>
</dbReference>
<evidence type="ECO:0000256" key="3">
    <source>
        <dbReference type="ARBA" id="ARBA00023163"/>
    </source>
</evidence>
<dbReference type="PANTHER" id="PTHR43537:SF20">
    <property type="entry name" value="HTH-TYPE TRANSCRIPTIONAL REPRESSOR GLAR"/>
    <property type="match status" value="1"/>
</dbReference>
<keyword evidence="3" id="KW-0804">Transcription</keyword>
<gene>
    <name evidence="4" type="primary">glaR_2</name>
    <name evidence="4" type="ORF">PSAL_014890</name>
</gene>
<dbReference type="SUPFAM" id="SSF48008">
    <property type="entry name" value="GntR ligand-binding domain-like"/>
    <property type="match status" value="1"/>
</dbReference>
<evidence type="ECO:0000256" key="1">
    <source>
        <dbReference type="ARBA" id="ARBA00023015"/>
    </source>
</evidence>
<dbReference type="InterPro" id="IPR011711">
    <property type="entry name" value="GntR_C"/>
</dbReference>
<accession>A0A418SHZ9</accession>
<organism evidence="4 5">
    <name type="scientific">Pseudooceanicola algae</name>
    <dbReference type="NCBI Taxonomy" id="1537215"/>
    <lineage>
        <taxon>Bacteria</taxon>
        <taxon>Pseudomonadati</taxon>
        <taxon>Pseudomonadota</taxon>
        <taxon>Alphaproteobacteria</taxon>
        <taxon>Rhodobacterales</taxon>
        <taxon>Paracoccaceae</taxon>
        <taxon>Pseudooceanicola</taxon>
    </lineage>
</organism>